<keyword evidence="3" id="KW-1185">Reference proteome</keyword>
<evidence type="ECO:0000313" key="2">
    <source>
        <dbReference type="EMBL" id="KAJ1188521.1"/>
    </source>
</evidence>
<organism evidence="2 3">
    <name type="scientific">Pleurodeles waltl</name>
    <name type="common">Iberian ribbed newt</name>
    <dbReference type="NCBI Taxonomy" id="8319"/>
    <lineage>
        <taxon>Eukaryota</taxon>
        <taxon>Metazoa</taxon>
        <taxon>Chordata</taxon>
        <taxon>Craniata</taxon>
        <taxon>Vertebrata</taxon>
        <taxon>Euteleostomi</taxon>
        <taxon>Amphibia</taxon>
        <taxon>Batrachia</taxon>
        <taxon>Caudata</taxon>
        <taxon>Salamandroidea</taxon>
        <taxon>Salamandridae</taxon>
        <taxon>Pleurodelinae</taxon>
        <taxon>Pleurodeles</taxon>
    </lineage>
</organism>
<accession>A0AAV7UIG8</accession>
<feature type="compositionally biased region" description="Low complexity" evidence="1">
    <location>
        <begin position="33"/>
        <end position="43"/>
    </location>
</feature>
<dbReference type="EMBL" id="JANPWB010000005">
    <property type="protein sequence ID" value="KAJ1188521.1"/>
    <property type="molecule type" value="Genomic_DNA"/>
</dbReference>
<sequence>MVRRAETRRRPMKGGLKLGEPTRGTCSDERTAPETTATAEPAALNGGSGERAGGDPGRQGPENCHMGHSSYMEKVREH</sequence>
<comment type="caution">
    <text evidence="2">The sequence shown here is derived from an EMBL/GenBank/DDBJ whole genome shotgun (WGS) entry which is preliminary data.</text>
</comment>
<evidence type="ECO:0000313" key="3">
    <source>
        <dbReference type="Proteomes" id="UP001066276"/>
    </source>
</evidence>
<feature type="region of interest" description="Disordered" evidence="1">
    <location>
        <begin position="1"/>
        <end position="78"/>
    </location>
</feature>
<gene>
    <name evidence="2" type="ORF">NDU88_005282</name>
</gene>
<name>A0AAV7UIG8_PLEWA</name>
<protein>
    <submittedName>
        <fullName evidence="2">Uncharacterized protein</fullName>
    </submittedName>
</protein>
<feature type="compositionally biased region" description="Gly residues" evidence="1">
    <location>
        <begin position="46"/>
        <end position="57"/>
    </location>
</feature>
<proteinExistence type="predicted"/>
<dbReference type="AlphaFoldDB" id="A0AAV7UIG8"/>
<dbReference type="Proteomes" id="UP001066276">
    <property type="component" value="Chromosome 3_1"/>
</dbReference>
<evidence type="ECO:0000256" key="1">
    <source>
        <dbReference type="SAM" id="MobiDB-lite"/>
    </source>
</evidence>
<reference evidence="2" key="1">
    <citation type="journal article" date="2022" name="bioRxiv">
        <title>Sequencing and chromosome-scale assembly of the giantPleurodeles waltlgenome.</title>
        <authorList>
            <person name="Brown T."/>
            <person name="Elewa A."/>
            <person name="Iarovenko S."/>
            <person name="Subramanian E."/>
            <person name="Araus A.J."/>
            <person name="Petzold A."/>
            <person name="Susuki M."/>
            <person name="Suzuki K.-i.T."/>
            <person name="Hayashi T."/>
            <person name="Toyoda A."/>
            <person name="Oliveira C."/>
            <person name="Osipova E."/>
            <person name="Leigh N.D."/>
            <person name="Simon A."/>
            <person name="Yun M.H."/>
        </authorList>
    </citation>
    <scope>NUCLEOTIDE SEQUENCE</scope>
    <source>
        <strain evidence="2">20211129_DDA</strain>
        <tissue evidence="2">Liver</tissue>
    </source>
</reference>